<gene>
    <name evidence="2" type="ORF">MM415B00358_0024</name>
</gene>
<proteinExistence type="predicted"/>
<sequence length="61" mass="6760">MKDTWSWLNEIVQNAIALGVVGTYLILVLGGTEAPVELKAFVGAILLFFGFRIYKQDGKDE</sequence>
<evidence type="ECO:0000256" key="1">
    <source>
        <dbReference type="SAM" id="Phobius"/>
    </source>
</evidence>
<dbReference type="AlphaFoldDB" id="A0A6M3JAY1"/>
<feature type="transmembrane region" description="Helical" evidence="1">
    <location>
        <begin position="12"/>
        <end position="32"/>
    </location>
</feature>
<evidence type="ECO:0008006" key="3">
    <source>
        <dbReference type="Google" id="ProtNLM"/>
    </source>
</evidence>
<accession>A0A6M3JAY1</accession>
<feature type="transmembrane region" description="Helical" evidence="1">
    <location>
        <begin position="38"/>
        <end position="54"/>
    </location>
</feature>
<reference evidence="2" key="1">
    <citation type="submission" date="2020-03" db="EMBL/GenBank/DDBJ databases">
        <title>The deep terrestrial virosphere.</title>
        <authorList>
            <person name="Holmfeldt K."/>
            <person name="Nilsson E."/>
            <person name="Simone D."/>
            <person name="Lopez-Fernandez M."/>
            <person name="Wu X."/>
            <person name="de Brujin I."/>
            <person name="Lundin D."/>
            <person name="Andersson A."/>
            <person name="Bertilsson S."/>
            <person name="Dopson M."/>
        </authorList>
    </citation>
    <scope>NUCLEOTIDE SEQUENCE</scope>
    <source>
        <strain evidence="2">MM415B00358</strain>
    </source>
</reference>
<name>A0A6M3JAY1_9ZZZZ</name>
<keyword evidence="1" id="KW-0472">Membrane</keyword>
<protein>
    <recommendedName>
        <fullName evidence="3">Holin</fullName>
    </recommendedName>
</protein>
<organism evidence="2">
    <name type="scientific">viral metagenome</name>
    <dbReference type="NCBI Taxonomy" id="1070528"/>
    <lineage>
        <taxon>unclassified sequences</taxon>
        <taxon>metagenomes</taxon>
        <taxon>organismal metagenomes</taxon>
    </lineage>
</organism>
<keyword evidence="1" id="KW-1133">Transmembrane helix</keyword>
<dbReference type="EMBL" id="MT141552">
    <property type="protein sequence ID" value="QJA66262.1"/>
    <property type="molecule type" value="Genomic_DNA"/>
</dbReference>
<evidence type="ECO:0000313" key="2">
    <source>
        <dbReference type="EMBL" id="QJA66262.1"/>
    </source>
</evidence>
<keyword evidence="1" id="KW-0812">Transmembrane</keyword>